<evidence type="ECO:0000313" key="4">
    <source>
        <dbReference type="Proteomes" id="UP000028715"/>
    </source>
</evidence>
<dbReference type="RefSeq" id="WP_035685756.1">
    <property type="nucleotide sequence ID" value="NZ_JPRL01000001.1"/>
</dbReference>
<reference evidence="3 4" key="1">
    <citation type="submission" date="2014-07" db="EMBL/GenBank/DDBJ databases">
        <title>Genome of Flavobacterium reichenbachii LMG 25512.</title>
        <authorList>
            <person name="Stropko S.J."/>
            <person name="Pipes S.E."/>
            <person name="Newman J.D."/>
        </authorList>
    </citation>
    <scope>NUCLEOTIDE SEQUENCE [LARGE SCALE GENOMIC DNA]</scope>
    <source>
        <strain evidence="3 4">LMG 25512</strain>
    </source>
</reference>
<dbReference type="OrthoDB" id="2473397at2"/>
<evidence type="ECO:0000259" key="2">
    <source>
        <dbReference type="Pfam" id="PF05036"/>
    </source>
</evidence>
<evidence type="ECO:0000313" key="3">
    <source>
        <dbReference type="EMBL" id="KFF06847.1"/>
    </source>
</evidence>
<dbReference type="eggNOG" id="ENOG5032RMV">
    <property type="taxonomic scope" value="Bacteria"/>
</dbReference>
<organism evidence="3 4">
    <name type="scientific">Flavobacterium reichenbachii</name>
    <dbReference type="NCBI Taxonomy" id="362418"/>
    <lineage>
        <taxon>Bacteria</taxon>
        <taxon>Pseudomonadati</taxon>
        <taxon>Bacteroidota</taxon>
        <taxon>Flavobacteriia</taxon>
        <taxon>Flavobacteriales</taxon>
        <taxon>Flavobacteriaceae</taxon>
        <taxon>Flavobacterium</taxon>
    </lineage>
</organism>
<dbReference type="InterPro" id="IPR007730">
    <property type="entry name" value="SPOR-like_dom"/>
</dbReference>
<dbReference type="Proteomes" id="UP000028715">
    <property type="component" value="Unassembled WGS sequence"/>
</dbReference>
<name>A0A085ZQY3_9FLAO</name>
<dbReference type="STRING" id="362418.IW19_15605"/>
<dbReference type="AlphaFoldDB" id="A0A085ZQY3"/>
<dbReference type="Pfam" id="PF05036">
    <property type="entry name" value="SPOR"/>
    <property type="match status" value="1"/>
</dbReference>
<protein>
    <submittedName>
        <fullName evidence="3">Sporulation protein</fullName>
    </submittedName>
</protein>
<dbReference type="InterPro" id="IPR036680">
    <property type="entry name" value="SPOR-like_sf"/>
</dbReference>
<comment type="caution">
    <text evidence="3">The sequence shown here is derived from an EMBL/GenBank/DDBJ whole genome shotgun (WGS) entry which is preliminary data.</text>
</comment>
<dbReference type="EMBL" id="JPRL01000001">
    <property type="protein sequence ID" value="KFF06847.1"/>
    <property type="molecule type" value="Genomic_DNA"/>
</dbReference>
<keyword evidence="1" id="KW-0732">Signal</keyword>
<accession>A0A085ZQY3</accession>
<gene>
    <name evidence="3" type="ORF">IW19_15605</name>
</gene>
<feature type="signal peptide" evidence="1">
    <location>
        <begin position="1"/>
        <end position="25"/>
    </location>
</feature>
<feature type="domain" description="SPOR" evidence="2">
    <location>
        <begin position="56"/>
        <end position="121"/>
    </location>
</feature>
<dbReference type="GO" id="GO:0042834">
    <property type="term" value="F:peptidoglycan binding"/>
    <property type="evidence" value="ECO:0007669"/>
    <property type="project" value="InterPro"/>
</dbReference>
<sequence length="129" mass="14846">MRILTPSKKLLLTIATIAFAHNINAQDQNLTLNQDPKFEQLLNEKRKINTSINTNDTYRIQIFSGKSDEAKKTLSDFKRENATIDGTIIFSTPNYKVIVGNFKTRIEAERNLTEIKKRYKSIFLLKPGK</sequence>
<keyword evidence="4" id="KW-1185">Reference proteome</keyword>
<dbReference type="Gene3D" id="3.30.70.1070">
    <property type="entry name" value="Sporulation related repeat"/>
    <property type="match status" value="1"/>
</dbReference>
<evidence type="ECO:0000256" key="1">
    <source>
        <dbReference type="SAM" id="SignalP"/>
    </source>
</evidence>
<proteinExistence type="predicted"/>
<feature type="chain" id="PRO_5001801519" evidence="1">
    <location>
        <begin position="26"/>
        <end position="129"/>
    </location>
</feature>